<keyword evidence="3" id="KW-1185">Reference proteome</keyword>
<evidence type="ECO:0000313" key="3">
    <source>
        <dbReference type="Proteomes" id="UP000829517"/>
    </source>
</evidence>
<sequence length="335" mass="39157">MEIGLKQITIGIGIFILIGGIVINVAKSKFMVSKKVAAKNLHSFLERNYNNKLDYSDLDRFFNSGNMNPNCFIARVFEKENPKVELIITFDAKKINDLKDIPSDSPGGLSFNERYLERVLAVRKQNEISELMEPLGVTLEWGYNEIIFSFKKEYTEAEILDKEEYFLTLFNKEKSEILGYYHEIPLLLNIPPNTNISLEHNLEQVDSIWELKNYRLHKKGEAFNDIKETVDTEINKYLKKSHPKQKTYDYYDSYINPNNFNNVLWITATETIKTKKEIEEREKGVWVSPITGYIKVYYNNETKEVHSIDFVPISTHLSMDEMIAKEEEAFLSTKW</sequence>
<protein>
    <submittedName>
        <fullName evidence="2">Uncharacterized protein</fullName>
    </submittedName>
</protein>
<reference evidence="2 3" key="1">
    <citation type="submission" date="2021-01" db="EMBL/GenBank/DDBJ databases">
        <title>Genome sequencing of Joostella atrarenae M1-2 (= KCTC 23194).</title>
        <authorList>
            <person name="Zakaria M.R."/>
            <person name="Lam M.Q."/>
            <person name="Chong C.S."/>
        </authorList>
    </citation>
    <scope>NUCLEOTIDE SEQUENCE [LARGE SCALE GENOMIC DNA]</scope>
    <source>
        <strain evidence="2 3">M1-2</strain>
    </source>
</reference>
<keyword evidence="1" id="KW-0812">Transmembrane</keyword>
<organism evidence="2 3">
    <name type="scientific">Joostella atrarenae</name>
    <dbReference type="NCBI Taxonomy" id="679257"/>
    <lineage>
        <taxon>Bacteria</taxon>
        <taxon>Pseudomonadati</taxon>
        <taxon>Bacteroidota</taxon>
        <taxon>Flavobacteriia</taxon>
        <taxon>Flavobacteriales</taxon>
        <taxon>Flavobacteriaceae</taxon>
        <taxon>Joostella</taxon>
    </lineage>
</organism>
<evidence type="ECO:0000313" key="2">
    <source>
        <dbReference type="EMBL" id="MCF8715679.1"/>
    </source>
</evidence>
<comment type="caution">
    <text evidence="2">The sequence shown here is derived from an EMBL/GenBank/DDBJ whole genome shotgun (WGS) entry which is preliminary data.</text>
</comment>
<keyword evidence="1" id="KW-1133">Transmembrane helix</keyword>
<proteinExistence type="predicted"/>
<gene>
    <name evidence="2" type="ORF">JM658_12660</name>
</gene>
<dbReference type="EMBL" id="JAETXX010000009">
    <property type="protein sequence ID" value="MCF8715679.1"/>
    <property type="molecule type" value="Genomic_DNA"/>
</dbReference>
<keyword evidence="1" id="KW-0472">Membrane</keyword>
<dbReference type="RefSeq" id="WP_236959645.1">
    <property type="nucleotide sequence ID" value="NZ_JAETXX010000009.1"/>
</dbReference>
<accession>A0ABS9J5J9</accession>
<dbReference type="Proteomes" id="UP000829517">
    <property type="component" value="Unassembled WGS sequence"/>
</dbReference>
<evidence type="ECO:0000256" key="1">
    <source>
        <dbReference type="SAM" id="Phobius"/>
    </source>
</evidence>
<name>A0ABS9J5J9_9FLAO</name>
<feature type="transmembrane region" description="Helical" evidence="1">
    <location>
        <begin position="6"/>
        <end position="26"/>
    </location>
</feature>